<sequence length="39" mass="4420">MICRQCFRSNAKEIGFVKIFCPLCKDQNEGKVPYATPIA</sequence>
<reference evidence="1" key="1">
    <citation type="submission" date="2023-07" db="EMBL/GenBank/DDBJ databases">
        <title>draft genome sequence of fig (Ficus carica).</title>
        <authorList>
            <person name="Takahashi T."/>
            <person name="Nishimura K."/>
        </authorList>
    </citation>
    <scope>NUCLEOTIDE SEQUENCE</scope>
</reference>
<gene>
    <name evidence="1" type="ORF">TIFTF001_005014</name>
</gene>
<protein>
    <submittedName>
        <fullName evidence="1">Uncharacterized protein</fullName>
    </submittedName>
</protein>
<accession>A0AA87ZJA5</accession>
<dbReference type="AlphaFoldDB" id="A0AA87ZJA5"/>
<evidence type="ECO:0000313" key="1">
    <source>
        <dbReference type="EMBL" id="GMN34952.1"/>
    </source>
</evidence>
<organism evidence="1 2">
    <name type="scientific">Ficus carica</name>
    <name type="common">Common fig</name>
    <dbReference type="NCBI Taxonomy" id="3494"/>
    <lineage>
        <taxon>Eukaryota</taxon>
        <taxon>Viridiplantae</taxon>
        <taxon>Streptophyta</taxon>
        <taxon>Embryophyta</taxon>
        <taxon>Tracheophyta</taxon>
        <taxon>Spermatophyta</taxon>
        <taxon>Magnoliopsida</taxon>
        <taxon>eudicotyledons</taxon>
        <taxon>Gunneridae</taxon>
        <taxon>Pentapetalae</taxon>
        <taxon>rosids</taxon>
        <taxon>fabids</taxon>
        <taxon>Rosales</taxon>
        <taxon>Moraceae</taxon>
        <taxon>Ficeae</taxon>
        <taxon>Ficus</taxon>
    </lineage>
</organism>
<comment type="caution">
    <text evidence="1">The sequence shown here is derived from an EMBL/GenBank/DDBJ whole genome shotgun (WGS) entry which is preliminary data.</text>
</comment>
<dbReference type="EMBL" id="BTGU01000005">
    <property type="protein sequence ID" value="GMN34952.1"/>
    <property type="molecule type" value="Genomic_DNA"/>
</dbReference>
<evidence type="ECO:0000313" key="2">
    <source>
        <dbReference type="Proteomes" id="UP001187192"/>
    </source>
</evidence>
<proteinExistence type="predicted"/>
<keyword evidence="2" id="KW-1185">Reference proteome</keyword>
<dbReference type="Gene3D" id="4.10.830.10">
    <property type="entry name" value="30s Ribosomal Protein S14, Chain N"/>
    <property type="match status" value="1"/>
</dbReference>
<name>A0AA87ZJA5_FICCA</name>
<dbReference type="InterPro" id="IPR043140">
    <property type="entry name" value="Ribosomal_uS14_sf"/>
</dbReference>
<dbReference type="Proteomes" id="UP001187192">
    <property type="component" value="Unassembled WGS sequence"/>
</dbReference>